<dbReference type="SMART" id="SM00871">
    <property type="entry name" value="AraC_E_bind"/>
    <property type="match status" value="1"/>
</dbReference>
<dbReference type="AlphaFoldDB" id="A0A1H5NDR8"/>
<dbReference type="Pfam" id="PF10604">
    <property type="entry name" value="Polyketide_cyc2"/>
    <property type="match status" value="1"/>
</dbReference>
<name>A0A1H5NDR8_9FLAO</name>
<evidence type="ECO:0000313" key="3">
    <source>
        <dbReference type="Proteomes" id="UP000199448"/>
    </source>
</evidence>
<dbReference type="Gene3D" id="3.30.530.20">
    <property type="match status" value="1"/>
</dbReference>
<dbReference type="InterPro" id="IPR011256">
    <property type="entry name" value="Reg_factor_effector_dom_sf"/>
</dbReference>
<dbReference type="InterPro" id="IPR023393">
    <property type="entry name" value="START-like_dom_sf"/>
</dbReference>
<accession>A0A1H5NDR8</accession>
<dbReference type="OrthoDB" id="9807923at2"/>
<reference evidence="2 3" key="1">
    <citation type="submission" date="2016-10" db="EMBL/GenBank/DDBJ databases">
        <authorList>
            <person name="de Groot N.N."/>
        </authorList>
    </citation>
    <scope>NUCLEOTIDE SEQUENCE [LARGE SCALE GENOMIC DNA]</scope>
    <source>
        <strain evidence="2 3">DSM 23553</strain>
    </source>
</reference>
<feature type="domain" description="AraC effector-binding" evidence="1">
    <location>
        <begin position="185"/>
        <end position="342"/>
    </location>
</feature>
<organism evidence="2 3">
    <name type="scientific">Salinimicrobium catena</name>
    <dbReference type="NCBI Taxonomy" id="390640"/>
    <lineage>
        <taxon>Bacteria</taxon>
        <taxon>Pseudomonadati</taxon>
        <taxon>Bacteroidota</taxon>
        <taxon>Flavobacteriia</taxon>
        <taxon>Flavobacteriales</taxon>
        <taxon>Flavobacteriaceae</taxon>
        <taxon>Salinimicrobium</taxon>
    </lineage>
</organism>
<keyword evidence="3" id="KW-1185">Reference proteome</keyword>
<evidence type="ECO:0000259" key="1">
    <source>
        <dbReference type="SMART" id="SM00871"/>
    </source>
</evidence>
<dbReference type="EMBL" id="FNUG01000004">
    <property type="protein sequence ID" value="SEE99634.1"/>
    <property type="molecule type" value="Genomic_DNA"/>
</dbReference>
<dbReference type="Gene3D" id="3.20.80.10">
    <property type="entry name" value="Regulatory factor, effector binding domain"/>
    <property type="match status" value="1"/>
</dbReference>
<dbReference type="InterPro" id="IPR029442">
    <property type="entry name" value="GyrI-like"/>
</dbReference>
<protein>
    <submittedName>
        <fullName evidence="2">Effector-binding domain-containing protein</fullName>
    </submittedName>
</protein>
<dbReference type="CDD" id="cd07818">
    <property type="entry name" value="SRPBCC_1"/>
    <property type="match status" value="1"/>
</dbReference>
<dbReference type="SUPFAM" id="SSF55961">
    <property type="entry name" value="Bet v1-like"/>
    <property type="match status" value="1"/>
</dbReference>
<sequence length="342" mass="38609">MKIIKYLLFLILILFIAGSIYVATKEGDFKVQSSRTINAPASLLYKEIADLSNWKTWDGWRQQDEINFDLSEDTSGEGAMISWEADNMRDGSITTTSAIPNRKLEQQLTMETSIGETSGNIIWDLEPAENGTTVTWTLTGSQSFKEKLAFTLQDRDLPEIFQPIFEESLQDLEENVIRKMEEYSINVDGVTQHGGGYYMYTTTAAKLGEVNSRASEMIDQVGIFMEKNNIPISGKPLVIYNQRDDRNGTSIFSAAVPTPSQVITPTGSDVLNGYLEPQKVVKTTLKGNRKNAPQAWEETYRYIEKNELKVNPQGQPFEIYLTNPADIENPAMWITEIYIPIE</sequence>
<dbReference type="Pfam" id="PF06445">
    <property type="entry name" value="GyrI-like"/>
    <property type="match status" value="1"/>
</dbReference>
<proteinExistence type="predicted"/>
<dbReference type="STRING" id="390640.SAMN04488034_10493"/>
<evidence type="ECO:0000313" key="2">
    <source>
        <dbReference type="EMBL" id="SEE99634.1"/>
    </source>
</evidence>
<dbReference type="Proteomes" id="UP000199448">
    <property type="component" value="Unassembled WGS sequence"/>
</dbReference>
<dbReference type="InterPro" id="IPR019587">
    <property type="entry name" value="Polyketide_cyclase/dehydratase"/>
</dbReference>
<dbReference type="RefSeq" id="WP_093113376.1">
    <property type="nucleotide sequence ID" value="NZ_FNGG01000004.1"/>
</dbReference>
<dbReference type="InterPro" id="IPR010499">
    <property type="entry name" value="AraC_E-bd"/>
</dbReference>
<dbReference type="SUPFAM" id="SSF55136">
    <property type="entry name" value="Probable bacterial effector-binding domain"/>
    <property type="match status" value="1"/>
</dbReference>
<gene>
    <name evidence="2" type="ORF">SAMN04488034_10493</name>
</gene>